<gene>
    <name evidence="1" type="ORF">CCAP1982_LOCUS1310</name>
</gene>
<protein>
    <submittedName>
        <fullName evidence="1">(Mediterranean fruit fly) hypothetical protein</fullName>
    </submittedName>
</protein>
<keyword evidence="2" id="KW-1185">Reference proteome</keyword>
<reference evidence="1" key="1">
    <citation type="submission" date="2020-11" db="EMBL/GenBank/DDBJ databases">
        <authorList>
            <person name="Whitehead M."/>
        </authorList>
    </citation>
    <scope>NUCLEOTIDE SEQUENCE</scope>
    <source>
        <strain evidence="1">EGII</strain>
    </source>
</reference>
<dbReference type="AlphaFoldDB" id="A0A811U4V8"/>
<dbReference type="Proteomes" id="UP000606786">
    <property type="component" value="Unassembled WGS sequence"/>
</dbReference>
<evidence type="ECO:0000313" key="1">
    <source>
        <dbReference type="EMBL" id="CAD6992453.1"/>
    </source>
</evidence>
<comment type="caution">
    <text evidence="1">The sequence shown here is derived from an EMBL/GenBank/DDBJ whole genome shotgun (WGS) entry which is preliminary data.</text>
</comment>
<accession>A0A811U4V8</accession>
<dbReference type="OrthoDB" id="7977251at2759"/>
<organism evidence="1 2">
    <name type="scientific">Ceratitis capitata</name>
    <name type="common">Mediterranean fruit fly</name>
    <name type="synonym">Tephritis capitata</name>
    <dbReference type="NCBI Taxonomy" id="7213"/>
    <lineage>
        <taxon>Eukaryota</taxon>
        <taxon>Metazoa</taxon>
        <taxon>Ecdysozoa</taxon>
        <taxon>Arthropoda</taxon>
        <taxon>Hexapoda</taxon>
        <taxon>Insecta</taxon>
        <taxon>Pterygota</taxon>
        <taxon>Neoptera</taxon>
        <taxon>Endopterygota</taxon>
        <taxon>Diptera</taxon>
        <taxon>Brachycera</taxon>
        <taxon>Muscomorpha</taxon>
        <taxon>Tephritoidea</taxon>
        <taxon>Tephritidae</taxon>
        <taxon>Ceratitis</taxon>
        <taxon>Ceratitis</taxon>
    </lineage>
</organism>
<dbReference type="KEGG" id="ccat:101453364"/>
<proteinExistence type="predicted"/>
<evidence type="ECO:0000313" key="2">
    <source>
        <dbReference type="Proteomes" id="UP000606786"/>
    </source>
</evidence>
<sequence>MELVGVFLFSYYSLALFLLTHAIPYSPWLSPQRHGPLYEGVKLLIADVELQAALSWNETEFQLQEAVSAIYEQQTSIEEYEAPTEEHFNQRANTAYVHCYSRHEHTIQSLDGEITLKRQLCWQVLAHNLVALQNDHNSALNFLRNGAVEARNVLNVCNVTALRGSSNSSDHAGITLCVIGRIGALDQRLLAAAEHFADLLATKVSTEDDAEDNSCLEFEELRQQLDRAYEDISECVEQSNI</sequence>
<name>A0A811U4V8_CERCA</name>
<dbReference type="EMBL" id="CAJHJT010000001">
    <property type="protein sequence ID" value="CAD6992453.1"/>
    <property type="molecule type" value="Genomic_DNA"/>
</dbReference>